<gene>
    <name evidence="2" type="ORF">DERF_001498</name>
</gene>
<evidence type="ECO:0000313" key="2">
    <source>
        <dbReference type="EMBL" id="KAH9527488.1"/>
    </source>
</evidence>
<proteinExistence type="predicted"/>
<reference evidence="2" key="2">
    <citation type="journal article" date="2022" name="Res Sq">
        <title>Comparative Genomics Reveals Insights into the Divergent Evolution of Astigmatic Mites and Household Pest Adaptations.</title>
        <authorList>
            <person name="Xiong Q."/>
            <person name="Wan A.T.-Y."/>
            <person name="Liu X.-Y."/>
            <person name="Fung C.S.-H."/>
            <person name="Xiao X."/>
            <person name="Malainual N."/>
            <person name="Hou J."/>
            <person name="Wang L."/>
            <person name="Wang M."/>
            <person name="Yang K."/>
            <person name="Cui Y."/>
            <person name="Leung E."/>
            <person name="Nong W."/>
            <person name="Shin S.-K."/>
            <person name="Au S."/>
            <person name="Jeong K.Y."/>
            <person name="Chew F.T."/>
            <person name="Hui J."/>
            <person name="Leung T.F."/>
            <person name="Tungtrongchitr A."/>
            <person name="Zhong N."/>
            <person name="Liu Z."/>
            <person name="Tsui S."/>
        </authorList>
    </citation>
    <scope>NUCLEOTIDE SEQUENCE</scope>
    <source>
        <strain evidence="2">Derf</strain>
        <tissue evidence="2">Whole organism</tissue>
    </source>
</reference>
<feature type="region of interest" description="Disordered" evidence="1">
    <location>
        <begin position="338"/>
        <end position="371"/>
    </location>
</feature>
<dbReference type="AlphaFoldDB" id="A0A922IAZ3"/>
<evidence type="ECO:0000313" key="3">
    <source>
        <dbReference type="Proteomes" id="UP000790347"/>
    </source>
</evidence>
<reference evidence="2" key="1">
    <citation type="submission" date="2013-05" db="EMBL/GenBank/DDBJ databases">
        <authorList>
            <person name="Yim A.K.Y."/>
            <person name="Chan T.F."/>
            <person name="Ji K.M."/>
            <person name="Liu X.Y."/>
            <person name="Zhou J.W."/>
            <person name="Li R.Q."/>
            <person name="Yang K.Y."/>
            <person name="Li J."/>
            <person name="Li M."/>
            <person name="Law P.T.W."/>
            <person name="Wu Y.L."/>
            <person name="Cai Z.L."/>
            <person name="Qin H."/>
            <person name="Bao Y."/>
            <person name="Leung R.K.K."/>
            <person name="Ng P.K.S."/>
            <person name="Zou J."/>
            <person name="Zhong X.J."/>
            <person name="Ran P.X."/>
            <person name="Zhong N.S."/>
            <person name="Liu Z.G."/>
            <person name="Tsui S.K.W."/>
        </authorList>
    </citation>
    <scope>NUCLEOTIDE SEQUENCE</scope>
    <source>
        <strain evidence="2">Derf</strain>
        <tissue evidence="2">Whole organism</tissue>
    </source>
</reference>
<accession>A0A922IAZ3</accession>
<name>A0A922IAZ3_DERFA</name>
<dbReference type="EMBL" id="ASGP02000001">
    <property type="protein sequence ID" value="KAH9527488.1"/>
    <property type="molecule type" value="Genomic_DNA"/>
</dbReference>
<sequence length="403" mass="47063">MLNVCSYDDPAMRLIQKLERKLSFRRKQLISDSSTTNFSKSFNKNDKENVESSSIKVSETEFSGYIRFNNCLVSTMSVPDSSYKLVDIKIRNRCEPIRSENLRNLPQAKPASNHSDNQHSLYGCKEMFDKNHIYDVVGQPSLVNHEHDYYHSRNRIRTNPWYNSRSGLNIKQSDDIHHYEYIDWEDTQDVQSLSSPISGKNLSTFDRPIHKSPNVQQQKLSSIIKTKPFKQSESNVRLKKSIENPYEQLPYDNSFDAMLNHNYRTESKIEKKNNNDHSTTRFSHSRTKLIAAINNKQKQINNDHSNCYKRSPYQMKFDTTNNNNDFCLKRKFIQNKDDISSSSSRAIKRRKNDHHVNVSSSSSSSPALSKKRSRKIDRLKFELKEIVHVAIREAKNEDSHILF</sequence>
<organism evidence="2 3">
    <name type="scientific">Dermatophagoides farinae</name>
    <name type="common">American house dust mite</name>
    <dbReference type="NCBI Taxonomy" id="6954"/>
    <lineage>
        <taxon>Eukaryota</taxon>
        <taxon>Metazoa</taxon>
        <taxon>Ecdysozoa</taxon>
        <taxon>Arthropoda</taxon>
        <taxon>Chelicerata</taxon>
        <taxon>Arachnida</taxon>
        <taxon>Acari</taxon>
        <taxon>Acariformes</taxon>
        <taxon>Sarcoptiformes</taxon>
        <taxon>Astigmata</taxon>
        <taxon>Psoroptidia</taxon>
        <taxon>Analgoidea</taxon>
        <taxon>Pyroglyphidae</taxon>
        <taxon>Dermatophagoidinae</taxon>
        <taxon>Dermatophagoides</taxon>
    </lineage>
</organism>
<evidence type="ECO:0000256" key="1">
    <source>
        <dbReference type="SAM" id="MobiDB-lite"/>
    </source>
</evidence>
<protein>
    <submittedName>
        <fullName evidence="2">Uncharacterized protein</fullName>
    </submittedName>
</protein>
<comment type="caution">
    <text evidence="2">The sequence shown here is derived from an EMBL/GenBank/DDBJ whole genome shotgun (WGS) entry which is preliminary data.</text>
</comment>
<keyword evidence="3" id="KW-1185">Reference proteome</keyword>
<dbReference type="Proteomes" id="UP000790347">
    <property type="component" value="Unassembled WGS sequence"/>
</dbReference>